<dbReference type="EC" id="2.7.11.1" evidence="1"/>
<dbReference type="Gene3D" id="3.30.200.20">
    <property type="entry name" value="Phosphorylase Kinase, domain 1"/>
    <property type="match status" value="1"/>
</dbReference>
<keyword evidence="9" id="KW-0812">Transmembrane</keyword>
<keyword evidence="9" id="KW-0472">Membrane</keyword>
<dbReference type="SUPFAM" id="SSF56112">
    <property type="entry name" value="Protein kinase-like (PK-like)"/>
    <property type="match status" value="1"/>
</dbReference>
<dbReference type="InterPro" id="IPR011009">
    <property type="entry name" value="Kinase-like_dom_sf"/>
</dbReference>
<dbReference type="EMBL" id="BAAANY010000008">
    <property type="protein sequence ID" value="GAA1671565.1"/>
    <property type="molecule type" value="Genomic_DNA"/>
</dbReference>
<evidence type="ECO:0000256" key="1">
    <source>
        <dbReference type="ARBA" id="ARBA00012513"/>
    </source>
</evidence>
<dbReference type="InterPro" id="IPR000719">
    <property type="entry name" value="Prot_kinase_dom"/>
</dbReference>
<dbReference type="Proteomes" id="UP001500618">
    <property type="component" value="Unassembled WGS sequence"/>
</dbReference>
<evidence type="ECO:0000256" key="8">
    <source>
        <dbReference type="SAM" id="MobiDB-lite"/>
    </source>
</evidence>
<proteinExistence type="predicted"/>
<evidence type="ECO:0000256" key="6">
    <source>
        <dbReference type="ARBA" id="ARBA00022840"/>
    </source>
</evidence>
<evidence type="ECO:0000259" key="10">
    <source>
        <dbReference type="PROSITE" id="PS50011"/>
    </source>
</evidence>
<name>A0ABP4SE41_9ACTN</name>
<dbReference type="InterPro" id="IPR017441">
    <property type="entry name" value="Protein_kinase_ATP_BS"/>
</dbReference>
<dbReference type="SMART" id="SM00220">
    <property type="entry name" value="S_TKc"/>
    <property type="match status" value="1"/>
</dbReference>
<feature type="binding site" evidence="7">
    <location>
        <position position="40"/>
    </location>
    <ligand>
        <name>ATP</name>
        <dbReference type="ChEBI" id="CHEBI:30616"/>
    </ligand>
</feature>
<evidence type="ECO:0000256" key="5">
    <source>
        <dbReference type="ARBA" id="ARBA00022777"/>
    </source>
</evidence>
<keyword evidence="3" id="KW-0808">Transferase</keyword>
<dbReference type="Gene3D" id="1.10.510.10">
    <property type="entry name" value="Transferase(Phosphotransferase) domain 1"/>
    <property type="match status" value="1"/>
</dbReference>
<comment type="caution">
    <text evidence="11">The sequence shown here is derived from an EMBL/GenBank/DDBJ whole genome shotgun (WGS) entry which is preliminary data.</text>
</comment>
<protein>
    <recommendedName>
        <fullName evidence="1">non-specific serine/threonine protein kinase</fullName>
        <ecNumber evidence="1">2.7.11.1</ecNumber>
    </recommendedName>
</protein>
<keyword evidence="9" id="KW-1133">Transmembrane helix</keyword>
<feature type="transmembrane region" description="Helical" evidence="9">
    <location>
        <begin position="342"/>
        <end position="367"/>
    </location>
</feature>
<evidence type="ECO:0000256" key="4">
    <source>
        <dbReference type="ARBA" id="ARBA00022741"/>
    </source>
</evidence>
<evidence type="ECO:0000256" key="9">
    <source>
        <dbReference type="SAM" id="Phobius"/>
    </source>
</evidence>
<evidence type="ECO:0000256" key="3">
    <source>
        <dbReference type="ARBA" id="ARBA00022679"/>
    </source>
</evidence>
<sequence length="483" mass="52131">MEPGLVVGGRYRLASRLGRGGMGEVWASHDELLDRPVAVKILLAVLDDDPELAARLRQEARTAAALRHPAITVVHDVGDHDGHPYFVMELLTGRTFAALRSENGGTLPIERALALMAQVADGLAYAHNRGVVHRDIKPENLISDSGGVKICDFGIAHYAQASARFTKTGHTVGTAPFMAPEQWRADPVDARTDLYAFGVTLYLLVAAETPFAGPSFPAFAHQHLEIPPPRLSGVPANLADLVDRLLAKKAADRPASASEVAETLRAIRDNFAGAVGPQAPTVHKRRSDRPSAGQTTLTNTRAAMLRAGIRSGIRAFMLFVVVLCVSLPFLAPSDSWLAFGPWPVMLLTGVLIGVVAGCVVGTLAGLLSGSMGETDTVTLDNDQLTVTQRVRRKVNGKVVEISPRTFSVRWDALEHLAIEGKTHTTTLVGRFRPANEPPLAWAVEHGLQRREDGSYAIYGPTDRDLEKVDVGRLRDALPRYFGS</sequence>
<dbReference type="PANTHER" id="PTHR43289:SF6">
    <property type="entry name" value="SERINE_THREONINE-PROTEIN KINASE NEKL-3"/>
    <property type="match status" value="1"/>
</dbReference>
<feature type="transmembrane region" description="Helical" evidence="9">
    <location>
        <begin position="311"/>
        <end position="330"/>
    </location>
</feature>
<evidence type="ECO:0000256" key="2">
    <source>
        <dbReference type="ARBA" id="ARBA00022527"/>
    </source>
</evidence>
<dbReference type="PANTHER" id="PTHR43289">
    <property type="entry name" value="MITOGEN-ACTIVATED PROTEIN KINASE KINASE KINASE 20-RELATED"/>
    <property type="match status" value="1"/>
</dbReference>
<reference evidence="12" key="1">
    <citation type="journal article" date="2019" name="Int. J. Syst. Evol. Microbiol.">
        <title>The Global Catalogue of Microorganisms (GCM) 10K type strain sequencing project: providing services to taxonomists for standard genome sequencing and annotation.</title>
        <authorList>
            <consortium name="The Broad Institute Genomics Platform"/>
            <consortium name="The Broad Institute Genome Sequencing Center for Infectious Disease"/>
            <person name="Wu L."/>
            <person name="Ma J."/>
        </authorList>
    </citation>
    <scope>NUCLEOTIDE SEQUENCE [LARGE SCALE GENOMIC DNA]</scope>
    <source>
        <strain evidence="12">JCM 14718</strain>
    </source>
</reference>
<keyword evidence="2" id="KW-0723">Serine/threonine-protein kinase</keyword>
<evidence type="ECO:0000256" key="7">
    <source>
        <dbReference type="PROSITE-ProRule" id="PRU10141"/>
    </source>
</evidence>
<accession>A0ABP4SE41</accession>
<keyword evidence="4 7" id="KW-0547">Nucleotide-binding</keyword>
<dbReference type="PROSITE" id="PS00107">
    <property type="entry name" value="PROTEIN_KINASE_ATP"/>
    <property type="match status" value="1"/>
</dbReference>
<dbReference type="CDD" id="cd14014">
    <property type="entry name" value="STKc_PknB_like"/>
    <property type="match status" value="1"/>
</dbReference>
<evidence type="ECO:0000313" key="12">
    <source>
        <dbReference type="Proteomes" id="UP001500618"/>
    </source>
</evidence>
<evidence type="ECO:0000313" key="11">
    <source>
        <dbReference type="EMBL" id="GAA1671565.1"/>
    </source>
</evidence>
<keyword evidence="6 7" id="KW-0067">ATP-binding</keyword>
<feature type="domain" description="Protein kinase" evidence="10">
    <location>
        <begin position="11"/>
        <end position="272"/>
    </location>
</feature>
<dbReference type="PROSITE" id="PS50011">
    <property type="entry name" value="PROTEIN_KINASE_DOM"/>
    <property type="match status" value="1"/>
</dbReference>
<keyword evidence="12" id="KW-1185">Reference proteome</keyword>
<dbReference type="Pfam" id="PF00069">
    <property type="entry name" value="Pkinase"/>
    <property type="match status" value="1"/>
</dbReference>
<feature type="region of interest" description="Disordered" evidence="8">
    <location>
        <begin position="278"/>
        <end position="297"/>
    </location>
</feature>
<keyword evidence="5" id="KW-0418">Kinase</keyword>
<gene>
    <name evidence="11" type="ORF">GCM10009765_21220</name>
</gene>
<organism evidence="11 12">
    <name type="scientific">Fodinicola feengrottensis</name>
    <dbReference type="NCBI Taxonomy" id="435914"/>
    <lineage>
        <taxon>Bacteria</taxon>
        <taxon>Bacillati</taxon>
        <taxon>Actinomycetota</taxon>
        <taxon>Actinomycetes</taxon>
        <taxon>Mycobacteriales</taxon>
        <taxon>Fodinicola</taxon>
    </lineage>
</organism>